<evidence type="ECO:0000313" key="3">
    <source>
        <dbReference type="EMBL" id="SFD00662.1"/>
    </source>
</evidence>
<dbReference type="AlphaFoldDB" id="A0A1I1NTM4"/>
<dbReference type="InterPro" id="IPR036388">
    <property type="entry name" value="WH-like_DNA-bd_sf"/>
</dbReference>
<proteinExistence type="predicted"/>
<dbReference type="InterPro" id="IPR013324">
    <property type="entry name" value="RNA_pol_sigma_r3/r4-like"/>
</dbReference>
<dbReference type="OrthoDB" id="5242431at2"/>
<evidence type="ECO:0000256" key="1">
    <source>
        <dbReference type="ARBA" id="ARBA00023015"/>
    </source>
</evidence>
<keyword evidence="4" id="KW-1185">Reference proteome</keyword>
<dbReference type="EMBL" id="FOLB01000020">
    <property type="protein sequence ID" value="SFD00662.1"/>
    <property type="molecule type" value="Genomic_DNA"/>
</dbReference>
<reference evidence="3 4" key="1">
    <citation type="submission" date="2016-10" db="EMBL/GenBank/DDBJ databases">
        <authorList>
            <person name="de Groot N.N."/>
        </authorList>
    </citation>
    <scope>NUCLEOTIDE SEQUENCE [LARGE SCALE GENOMIC DNA]</scope>
    <source>
        <strain evidence="3 4">CGMCC 1.7056</strain>
    </source>
</reference>
<dbReference type="InterPro" id="IPR041916">
    <property type="entry name" value="Anti_sigma_zinc_sf"/>
</dbReference>
<evidence type="ECO:0000313" key="4">
    <source>
        <dbReference type="Proteomes" id="UP000198832"/>
    </source>
</evidence>
<protein>
    <submittedName>
        <fullName evidence="3">Uncharacterized protein</fullName>
    </submittedName>
</protein>
<evidence type="ECO:0000256" key="2">
    <source>
        <dbReference type="ARBA" id="ARBA00023163"/>
    </source>
</evidence>
<dbReference type="RefSeq" id="WP_091126550.1">
    <property type="nucleotide sequence ID" value="NZ_FOLB01000020.1"/>
</dbReference>
<dbReference type="Proteomes" id="UP000198832">
    <property type="component" value="Unassembled WGS sequence"/>
</dbReference>
<dbReference type="Gene3D" id="1.10.10.1320">
    <property type="entry name" value="Anti-sigma factor, zinc-finger domain"/>
    <property type="match status" value="1"/>
</dbReference>
<sequence>MIDGSLAAEDVRGLARHARSCDGCATYLGQLATTAAVLASRGTVTMSLAVTAAAKNAAPIESDAAIHQSHRALTAIARAADPSHADDLVQETWDHFLNARGAATPTREQLTEHLLGLIHGQVEDHEVARDAWATSLIDHHPHDPADLAETDLPADPASFADLRALADRDALDADGDQAELLFPELYGDRPDVSEWASPPVAWPTLSRILSPEDEAETSELYSVVDEALEELSAGMADAVYVVDIEGHSLPTASGLLGRDIGDLQRDLRVARNHLRGRVDAYLTQR</sequence>
<keyword evidence="2" id="KW-0804">Transcription</keyword>
<keyword evidence="1" id="KW-0805">Transcription regulation</keyword>
<gene>
    <name evidence="3" type="ORF">SAMN04487968_12019</name>
</gene>
<dbReference type="Gene3D" id="1.10.10.10">
    <property type="entry name" value="Winged helix-like DNA-binding domain superfamily/Winged helix DNA-binding domain"/>
    <property type="match status" value="1"/>
</dbReference>
<name>A0A1I1NTM4_9ACTN</name>
<organism evidence="3 4">
    <name type="scientific">Nocardioides terrae</name>
    <dbReference type="NCBI Taxonomy" id="574651"/>
    <lineage>
        <taxon>Bacteria</taxon>
        <taxon>Bacillati</taxon>
        <taxon>Actinomycetota</taxon>
        <taxon>Actinomycetes</taxon>
        <taxon>Propionibacteriales</taxon>
        <taxon>Nocardioidaceae</taxon>
        <taxon>Nocardioides</taxon>
    </lineage>
</organism>
<dbReference type="STRING" id="574651.SAMN04487968_12019"/>
<dbReference type="SUPFAM" id="SSF88659">
    <property type="entry name" value="Sigma3 and sigma4 domains of RNA polymerase sigma factors"/>
    <property type="match status" value="1"/>
</dbReference>
<accession>A0A1I1NTM4</accession>